<dbReference type="KEGG" id="nano:G5V58_19685"/>
<dbReference type="Proteomes" id="UP000502996">
    <property type="component" value="Chromosome"/>
</dbReference>
<gene>
    <name evidence="2" type="ORF">G5V58_19685</name>
</gene>
<organism evidence="2 3">
    <name type="scientific">Nocardioides anomalus</name>
    <dbReference type="NCBI Taxonomy" id="2712223"/>
    <lineage>
        <taxon>Bacteria</taxon>
        <taxon>Bacillati</taxon>
        <taxon>Actinomycetota</taxon>
        <taxon>Actinomycetes</taxon>
        <taxon>Propionibacteriales</taxon>
        <taxon>Nocardioidaceae</taxon>
        <taxon>Nocardioides</taxon>
    </lineage>
</organism>
<evidence type="ECO:0000256" key="1">
    <source>
        <dbReference type="SAM" id="MobiDB-lite"/>
    </source>
</evidence>
<reference evidence="2 3" key="1">
    <citation type="submission" date="2020-02" db="EMBL/GenBank/DDBJ databases">
        <title>Full genome sequence of Nocardioides sp. R-3366.</title>
        <authorList>
            <person name="Im W.-T."/>
        </authorList>
    </citation>
    <scope>NUCLEOTIDE SEQUENCE [LARGE SCALE GENOMIC DNA]</scope>
    <source>
        <strain evidence="2 3">R-3366</strain>
    </source>
</reference>
<sequence length="364" mass="37867">MAKPWRRRLTLAGAIAVALVLLACAAVVGVRWWQDRHRTELERAMGYAPAQTQRYSWTDWAAIRRELHASLDARSPASDVEDFLLDGYDADLTSGSAMGESTTVLQEAFGFSPADVSWELLAQSATGSVLVVGLPSSLDVGDLADDFEGLGYTPPSSDETSGGVWQGGEQLVAQIAESNGGSLSPQFQYLALDDDQHLLLASDSSAYLRDAAGSLPDSISDEGLRDVAGAVGSPLSAAVYTGDYACKALAMAQADDGDQASADQLIAAAGGVDPLTGFAMAAERDGTVRVGLAFEDDDQARRNADSRAELAGGPAPGQGGDFGDRFALGRVAADGRVVTMALEPRDGSAVLSDLSTGPVLFATC</sequence>
<proteinExistence type="predicted"/>
<evidence type="ECO:0000313" key="3">
    <source>
        <dbReference type="Proteomes" id="UP000502996"/>
    </source>
</evidence>
<dbReference type="PROSITE" id="PS51257">
    <property type="entry name" value="PROKAR_LIPOPROTEIN"/>
    <property type="match status" value="1"/>
</dbReference>
<dbReference type="AlphaFoldDB" id="A0A6G6WHY2"/>
<dbReference type="RefSeq" id="WP_165236517.1">
    <property type="nucleotide sequence ID" value="NZ_CP049257.1"/>
</dbReference>
<evidence type="ECO:0008006" key="4">
    <source>
        <dbReference type="Google" id="ProtNLM"/>
    </source>
</evidence>
<accession>A0A6G6WHY2</accession>
<protein>
    <recommendedName>
        <fullName evidence="4">DUF3352 domain-containing protein</fullName>
    </recommendedName>
</protein>
<evidence type="ECO:0000313" key="2">
    <source>
        <dbReference type="EMBL" id="QIG44705.1"/>
    </source>
</evidence>
<feature type="region of interest" description="Disordered" evidence="1">
    <location>
        <begin position="301"/>
        <end position="323"/>
    </location>
</feature>
<keyword evidence="3" id="KW-1185">Reference proteome</keyword>
<dbReference type="EMBL" id="CP049257">
    <property type="protein sequence ID" value="QIG44705.1"/>
    <property type="molecule type" value="Genomic_DNA"/>
</dbReference>
<name>A0A6G6WHY2_9ACTN</name>